<sequence>MEKYDKSTMQNIEICKKLNKTESSQLLALTLLSWRSLRHEHNAKRKIHQCKRLKPFEFYGLVYIGAFTAQLCQ</sequence>
<dbReference type="AlphaFoldDB" id="A0A0A9AXS8"/>
<evidence type="ECO:0000313" key="1">
    <source>
        <dbReference type="EMBL" id="JAD54658.1"/>
    </source>
</evidence>
<protein>
    <submittedName>
        <fullName evidence="1">Uncharacterized protein</fullName>
    </submittedName>
</protein>
<name>A0A0A9AXS8_ARUDO</name>
<organism evidence="1">
    <name type="scientific">Arundo donax</name>
    <name type="common">Giant reed</name>
    <name type="synonym">Donax arundinaceus</name>
    <dbReference type="NCBI Taxonomy" id="35708"/>
    <lineage>
        <taxon>Eukaryota</taxon>
        <taxon>Viridiplantae</taxon>
        <taxon>Streptophyta</taxon>
        <taxon>Embryophyta</taxon>
        <taxon>Tracheophyta</taxon>
        <taxon>Spermatophyta</taxon>
        <taxon>Magnoliopsida</taxon>
        <taxon>Liliopsida</taxon>
        <taxon>Poales</taxon>
        <taxon>Poaceae</taxon>
        <taxon>PACMAD clade</taxon>
        <taxon>Arundinoideae</taxon>
        <taxon>Arundineae</taxon>
        <taxon>Arundo</taxon>
    </lineage>
</organism>
<proteinExistence type="predicted"/>
<reference evidence="1" key="2">
    <citation type="journal article" date="2015" name="Data Brief">
        <title>Shoot transcriptome of the giant reed, Arundo donax.</title>
        <authorList>
            <person name="Barrero R.A."/>
            <person name="Guerrero F.D."/>
            <person name="Moolhuijzen P."/>
            <person name="Goolsby J.A."/>
            <person name="Tidwell J."/>
            <person name="Bellgard S.E."/>
            <person name="Bellgard M.I."/>
        </authorList>
    </citation>
    <scope>NUCLEOTIDE SEQUENCE</scope>
    <source>
        <tissue evidence="1">Shoot tissue taken approximately 20 cm above the soil surface</tissue>
    </source>
</reference>
<dbReference type="EMBL" id="GBRH01243237">
    <property type="protein sequence ID" value="JAD54658.1"/>
    <property type="molecule type" value="Transcribed_RNA"/>
</dbReference>
<accession>A0A0A9AXS8</accession>
<reference evidence="1" key="1">
    <citation type="submission" date="2014-09" db="EMBL/GenBank/DDBJ databases">
        <authorList>
            <person name="Magalhaes I.L.F."/>
            <person name="Oliveira U."/>
            <person name="Santos F.R."/>
            <person name="Vidigal T.H.D.A."/>
            <person name="Brescovit A.D."/>
            <person name="Santos A.J."/>
        </authorList>
    </citation>
    <scope>NUCLEOTIDE SEQUENCE</scope>
    <source>
        <tissue evidence="1">Shoot tissue taken approximately 20 cm above the soil surface</tissue>
    </source>
</reference>